<sequence>MMGCGCRQGRGSCRSLAACTTSRASSRTAQCGTWRGGTGR</sequence>
<name>A0A0A8YBE0_ARUDO</name>
<dbReference type="AlphaFoldDB" id="A0A0A8YBE0"/>
<reference evidence="1" key="2">
    <citation type="journal article" date="2015" name="Data Brief">
        <title>Shoot transcriptome of the giant reed, Arundo donax.</title>
        <authorList>
            <person name="Barrero R.A."/>
            <person name="Guerrero F.D."/>
            <person name="Moolhuijzen P."/>
            <person name="Goolsby J.A."/>
            <person name="Tidwell J."/>
            <person name="Bellgard S.E."/>
            <person name="Bellgard M.I."/>
        </authorList>
    </citation>
    <scope>NUCLEOTIDE SEQUENCE</scope>
    <source>
        <tissue evidence="1">Shoot tissue taken approximately 20 cm above the soil surface</tissue>
    </source>
</reference>
<proteinExistence type="predicted"/>
<evidence type="ECO:0000313" key="1">
    <source>
        <dbReference type="EMBL" id="JAD23284.1"/>
    </source>
</evidence>
<accession>A0A0A8YBE0</accession>
<organism evidence="1">
    <name type="scientific">Arundo donax</name>
    <name type="common">Giant reed</name>
    <name type="synonym">Donax arundinaceus</name>
    <dbReference type="NCBI Taxonomy" id="35708"/>
    <lineage>
        <taxon>Eukaryota</taxon>
        <taxon>Viridiplantae</taxon>
        <taxon>Streptophyta</taxon>
        <taxon>Embryophyta</taxon>
        <taxon>Tracheophyta</taxon>
        <taxon>Spermatophyta</taxon>
        <taxon>Magnoliopsida</taxon>
        <taxon>Liliopsida</taxon>
        <taxon>Poales</taxon>
        <taxon>Poaceae</taxon>
        <taxon>PACMAD clade</taxon>
        <taxon>Arundinoideae</taxon>
        <taxon>Arundineae</taxon>
        <taxon>Arundo</taxon>
    </lineage>
</organism>
<dbReference type="EMBL" id="GBRH01274611">
    <property type="protein sequence ID" value="JAD23284.1"/>
    <property type="molecule type" value="Transcribed_RNA"/>
</dbReference>
<reference evidence="1" key="1">
    <citation type="submission" date="2014-09" db="EMBL/GenBank/DDBJ databases">
        <authorList>
            <person name="Magalhaes I.L.F."/>
            <person name="Oliveira U."/>
            <person name="Santos F.R."/>
            <person name="Vidigal T.H.D.A."/>
            <person name="Brescovit A.D."/>
            <person name="Santos A.J."/>
        </authorList>
    </citation>
    <scope>NUCLEOTIDE SEQUENCE</scope>
    <source>
        <tissue evidence="1">Shoot tissue taken approximately 20 cm above the soil surface</tissue>
    </source>
</reference>
<protein>
    <submittedName>
        <fullName evidence="1">Uncharacterized protein</fullName>
    </submittedName>
</protein>